<keyword evidence="1" id="KW-0472">Membrane</keyword>
<sequence length="72" mass="8022">MVAFQFWMLDISLDDFRAGNITALLEPQPLEKSAVFAFAAGVGTILVTVYYTALLGRIFRAIRAPSDVYSYE</sequence>
<organism evidence="2 3">
    <name type="scientific">Terrihabitans soli</name>
    <dbReference type="NCBI Taxonomy" id="708113"/>
    <lineage>
        <taxon>Bacteria</taxon>
        <taxon>Pseudomonadati</taxon>
        <taxon>Pseudomonadota</taxon>
        <taxon>Alphaproteobacteria</taxon>
        <taxon>Hyphomicrobiales</taxon>
        <taxon>Terrihabitans</taxon>
    </lineage>
</organism>
<gene>
    <name evidence="2" type="ORF">IZ6_10180</name>
</gene>
<proteinExistence type="predicted"/>
<reference evidence="2 3" key="1">
    <citation type="submission" date="2020-08" db="EMBL/GenBank/DDBJ databases">
        <title>Genome sequence of Rhizobiales bacterium strain IZ6.</title>
        <authorList>
            <person name="Nakai R."/>
            <person name="Naganuma T."/>
        </authorList>
    </citation>
    <scope>NUCLEOTIDE SEQUENCE [LARGE SCALE GENOMIC DNA]</scope>
    <source>
        <strain evidence="2 3">IZ6</strain>
    </source>
</reference>
<dbReference type="Proteomes" id="UP000515317">
    <property type="component" value="Chromosome"/>
</dbReference>
<evidence type="ECO:0000313" key="2">
    <source>
        <dbReference type="EMBL" id="BCJ90283.1"/>
    </source>
</evidence>
<dbReference type="RefSeq" id="WP_222876918.1">
    <property type="nucleotide sequence ID" value="NZ_AP023361.1"/>
</dbReference>
<evidence type="ECO:0000313" key="3">
    <source>
        <dbReference type="Proteomes" id="UP000515317"/>
    </source>
</evidence>
<name>A0A6S6QGL9_9HYPH</name>
<dbReference type="KEGG" id="tso:IZ6_10180"/>
<evidence type="ECO:0000256" key="1">
    <source>
        <dbReference type="SAM" id="Phobius"/>
    </source>
</evidence>
<keyword evidence="3" id="KW-1185">Reference proteome</keyword>
<dbReference type="AlphaFoldDB" id="A0A6S6QGL9"/>
<keyword evidence="1" id="KW-1133">Transmembrane helix</keyword>
<accession>A0A6S6QGL9</accession>
<protein>
    <submittedName>
        <fullName evidence="2">Uncharacterized protein</fullName>
    </submittedName>
</protein>
<dbReference type="EMBL" id="AP023361">
    <property type="protein sequence ID" value="BCJ90283.1"/>
    <property type="molecule type" value="Genomic_DNA"/>
</dbReference>
<feature type="transmembrane region" description="Helical" evidence="1">
    <location>
        <begin position="34"/>
        <end position="53"/>
    </location>
</feature>
<keyword evidence="1" id="KW-0812">Transmembrane</keyword>